<dbReference type="PROSITE" id="PS00072">
    <property type="entry name" value="ACYL_COA_DH_1"/>
    <property type="match status" value="1"/>
</dbReference>
<feature type="domain" description="Acyl-CoA dehydrogenase/oxidase N-terminal" evidence="7">
    <location>
        <begin position="16"/>
        <end position="118"/>
    </location>
</feature>
<dbReference type="Gene3D" id="1.20.140.10">
    <property type="entry name" value="Butyryl-CoA Dehydrogenase, subunit A, domain 3"/>
    <property type="match status" value="1"/>
</dbReference>
<gene>
    <name evidence="8" type="ORF">RQP53_00445</name>
</gene>
<organism evidence="8 9">
    <name type="scientific">Roseateles aquae</name>
    <dbReference type="NCBI Taxonomy" id="3077235"/>
    <lineage>
        <taxon>Bacteria</taxon>
        <taxon>Pseudomonadati</taxon>
        <taxon>Pseudomonadota</taxon>
        <taxon>Betaproteobacteria</taxon>
        <taxon>Burkholderiales</taxon>
        <taxon>Sphaerotilaceae</taxon>
        <taxon>Roseateles</taxon>
    </lineage>
</organism>
<evidence type="ECO:0000313" key="9">
    <source>
        <dbReference type="Proteomes" id="UP001246372"/>
    </source>
</evidence>
<keyword evidence="9" id="KW-1185">Reference proteome</keyword>
<dbReference type="EMBL" id="JAVXZY010000001">
    <property type="protein sequence ID" value="MDT8997737.1"/>
    <property type="molecule type" value="Genomic_DNA"/>
</dbReference>
<dbReference type="SUPFAM" id="SSF47203">
    <property type="entry name" value="Acyl-CoA dehydrogenase C-terminal domain-like"/>
    <property type="match status" value="1"/>
</dbReference>
<dbReference type="InterPro" id="IPR006089">
    <property type="entry name" value="Acyl-CoA_DH_CS"/>
</dbReference>
<dbReference type="InterPro" id="IPR046373">
    <property type="entry name" value="Acyl-CoA_Oxase/DH_mid-dom_sf"/>
</dbReference>
<evidence type="ECO:0000259" key="6">
    <source>
        <dbReference type="Pfam" id="PF02770"/>
    </source>
</evidence>
<dbReference type="PANTHER" id="PTHR43884:SF12">
    <property type="entry name" value="ISOVALERYL-COA DEHYDROGENASE, MITOCHONDRIAL-RELATED"/>
    <property type="match status" value="1"/>
</dbReference>
<dbReference type="Gene3D" id="2.40.110.10">
    <property type="entry name" value="Butyryl-CoA Dehydrogenase, subunit A, domain 2"/>
    <property type="match status" value="1"/>
</dbReference>
<protein>
    <submittedName>
        <fullName evidence="8">Acyl-CoA dehydrogenase</fullName>
    </submittedName>
</protein>
<evidence type="ECO:0000256" key="1">
    <source>
        <dbReference type="ARBA" id="ARBA00001974"/>
    </source>
</evidence>
<reference evidence="8" key="1">
    <citation type="submission" date="2023-09" db="EMBL/GenBank/DDBJ databases">
        <title>Paucibacter sp. APW11 Genome sequencing and assembly.</title>
        <authorList>
            <person name="Kim I."/>
        </authorList>
    </citation>
    <scope>NUCLEOTIDE SEQUENCE</scope>
    <source>
        <strain evidence="8">APW11</strain>
    </source>
</reference>
<feature type="domain" description="Acyl-CoA oxidase/dehydrogenase middle" evidence="6">
    <location>
        <begin position="124"/>
        <end position="220"/>
    </location>
</feature>
<dbReference type="Pfam" id="PF00441">
    <property type="entry name" value="Acyl-CoA_dh_1"/>
    <property type="match status" value="1"/>
</dbReference>
<dbReference type="InterPro" id="IPR006091">
    <property type="entry name" value="Acyl-CoA_Oxase/DH_mid-dom"/>
</dbReference>
<dbReference type="InterPro" id="IPR009075">
    <property type="entry name" value="AcylCo_DH/oxidase_C"/>
</dbReference>
<dbReference type="InterPro" id="IPR036250">
    <property type="entry name" value="AcylCo_DH-like_C"/>
</dbReference>
<comment type="caution">
    <text evidence="8">The sequence shown here is derived from an EMBL/GenBank/DDBJ whole genome shotgun (WGS) entry which is preliminary data.</text>
</comment>
<dbReference type="InterPro" id="IPR009100">
    <property type="entry name" value="AcylCoA_DH/oxidase_NM_dom_sf"/>
</dbReference>
<evidence type="ECO:0000313" key="8">
    <source>
        <dbReference type="EMBL" id="MDT8997737.1"/>
    </source>
</evidence>
<evidence type="ECO:0000259" key="7">
    <source>
        <dbReference type="Pfam" id="PF02771"/>
    </source>
</evidence>
<evidence type="ECO:0000259" key="5">
    <source>
        <dbReference type="Pfam" id="PF00441"/>
    </source>
</evidence>
<dbReference type="Pfam" id="PF02770">
    <property type="entry name" value="Acyl-CoA_dh_M"/>
    <property type="match status" value="1"/>
</dbReference>
<dbReference type="CDD" id="cd00567">
    <property type="entry name" value="ACAD"/>
    <property type="match status" value="1"/>
</dbReference>
<dbReference type="RefSeq" id="WP_315647958.1">
    <property type="nucleotide sequence ID" value="NZ_JAVXZY010000001.1"/>
</dbReference>
<dbReference type="Proteomes" id="UP001246372">
    <property type="component" value="Unassembled WGS sequence"/>
</dbReference>
<accession>A0ABU3P575</accession>
<dbReference type="InterPro" id="IPR013786">
    <property type="entry name" value="AcylCoA_DH/ox_N"/>
</dbReference>
<sequence length="396" mass="42766">MDFSPHPLHARLVADIRRLAPALHDTQLGERDRLALFSRDLWGVLCRARLHVLPAADSFGGQAAGAAALAQALEALGEHCEDTGLVFALAAHLCACVHPLVAHGSAEQQALWLPRIAEQGWIGAHAITEEEAGSDVNAMRTMAVREGDGYRIDGVKRYITNAPVCDFVLVHARTADKGSFLDFSTFILPRNAPGLKISKQPHEKIGLRTTAMGDIHFEGVHVSEAQRIGAQGSGGPIFQASMELERTCLFAMYLGVMQRQLRLSCQRAEGRVQFGQALIEQQAVSHRLADMKLRLEAARLATARAAWSLDHPPADPSASAIAKLLVSEASIRNGLDALQIHGASGVLSGDIERQLRNALPSSLFSGTTEVLKNHLVRQLRAECRRATRAQAVPGVA</sequence>
<proteinExistence type="inferred from homology"/>
<evidence type="ECO:0000256" key="4">
    <source>
        <dbReference type="ARBA" id="ARBA00022827"/>
    </source>
</evidence>
<dbReference type="InterPro" id="IPR037069">
    <property type="entry name" value="AcylCoA_DH/ox_N_sf"/>
</dbReference>
<comment type="cofactor">
    <cofactor evidence="1">
        <name>FAD</name>
        <dbReference type="ChEBI" id="CHEBI:57692"/>
    </cofactor>
</comment>
<dbReference type="PANTHER" id="PTHR43884">
    <property type="entry name" value="ACYL-COA DEHYDROGENASE"/>
    <property type="match status" value="1"/>
</dbReference>
<keyword evidence="3" id="KW-0285">Flavoprotein</keyword>
<evidence type="ECO:0000256" key="3">
    <source>
        <dbReference type="ARBA" id="ARBA00022630"/>
    </source>
</evidence>
<dbReference type="Gene3D" id="1.10.540.10">
    <property type="entry name" value="Acyl-CoA dehydrogenase/oxidase, N-terminal domain"/>
    <property type="match status" value="1"/>
</dbReference>
<comment type="similarity">
    <text evidence="2">Belongs to the acyl-CoA dehydrogenase family.</text>
</comment>
<keyword evidence="4" id="KW-0274">FAD</keyword>
<dbReference type="SUPFAM" id="SSF56645">
    <property type="entry name" value="Acyl-CoA dehydrogenase NM domain-like"/>
    <property type="match status" value="1"/>
</dbReference>
<evidence type="ECO:0000256" key="2">
    <source>
        <dbReference type="ARBA" id="ARBA00009347"/>
    </source>
</evidence>
<name>A0ABU3P575_9BURK</name>
<dbReference type="Pfam" id="PF02771">
    <property type="entry name" value="Acyl-CoA_dh_N"/>
    <property type="match status" value="1"/>
</dbReference>
<feature type="domain" description="Acyl-CoA dehydrogenase/oxidase C-terminal" evidence="5">
    <location>
        <begin position="233"/>
        <end position="379"/>
    </location>
</feature>